<evidence type="ECO:0000313" key="1">
    <source>
        <dbReference type="EMBL" id="KAJ7993049.1"/>
    </source>
</evidence>
<gene>
    <name evidence="1" type="ORF">DPEC_G00268410</name>
</gene>
<dbReference type="EMBL" id="CM055751">
    <property type="protein sequence ID" value="KAJ7993049.1"/>
    <property type="molecule type" value="Genomic_DNA"/>
</dbReference>
<organism evidence="1 2">
    <name type="scientific">Dallia pectoralis</name>
    <name type="common">Alaska blackfish</name>
    <dbReference type="NCBI Taxonomy" id="75939"/>
    <lineage>
        <taxon>Eukaryota</taxon>
        <taxon>Metazoa</taxon>
        <taxon>Chordata</taxon>
        <taxon>Craniata</taxon>
        <taxon>Vertebrata</taxon>
        <taxon>Euteleostomi</taxon>
        <taxon>Actinopterygii</taxon>
        <taxon>Neopterygii</taxon>
        <taxon>Teleostei</taxon>
        <taxon>Protacanthopterygii</taxon>
        <taxon>Esociformes</taxon>
        <taxon>Umbridae</taxon>
        <taxon>Dallia</taxon>
    </lineage>
</organism>
<keyword evidence="2" id="KW-1185">Reference proteome</keyword>
<sequence length="98" mass="10616">MGRRDRPDRAQERKCQPFGFQATDGKTVLRPWVPGRRQIQEEQVCICSAFSFVLAARHPCCVLGSSSYIHLASPVPVGRPAGLSRYGPVPYGAGSAAS</sequence>
<accession>A0ACC2FNR7</accession>
<protein>
    <submittedName>
        <fullName evidence="1">Uncharacterized protein</fullName>
    </submittedName>
</protein>
<name>A0ACC2FNR7_DALPE</name>
<comment type="caution">
    <text evidence="1">The sequence shown here is derived from an EMBL/GenBank/DDBJ whole genome shotgun (WGS) entry which is preliminary data.</text>
</comment>
<reference evidence="1" key="1">
    <citation type="submission" date="2021-05" db="EMBL/GenBank/DDBJ databases">
        <authorList>
            <person name="Pan Q."/>
            <person name="Jouanno E."/>
            <person name="Zahm M."/>
            <person name="Klopp C."/>
            <person name="Cabau C."/>
            <person name="Louis A."/>
            <person name="Berthelot C."/>
            <person name="Parey E."/>
            <person name="Roest Crollius H."/>
            <person name="Montfort J."/>
            <person name="Robinson-Rechavi M."/>
            <person name="Bouchez O."/>
            <person name="Lampietro C."/>
            <person name="Lopez Roques C."/>
            <person name="Donnadieu C."/>
            <person name="Postlethwait J."/>
            <person name="Bobe J."/>
            <person name="Dillon D."/>
            <person name="Chandos A."/>
            <person name="von Hippel F."/>
            <person name="Guiguen Y."/>
        </authorList>
    </citation>
    <scope>NUCLEOTIDE SEQUENCE</scope>
    <source>
        <strain evidence="1">YG-Jan2019</strain>
    </source>
</reference>
<evidence type="ECO:0000313" key="2">
    <source>
        <dbReference type="Proteomes" id="UP001157502"/>
    </source>
</evidence>
<proteinExistence type="predicted"/>
<dbReference type="Proteomes" id="UP001157502">
    <property type="component" value="Chromosome 24"/>
</dbReference>